<feature type="compositionally biased region" description="Low complexity" evidence="1">
    <location>
        <begin position="96"/>
        <end position="112"/>
    </location>
</feature>
<organism evidence="3 4">
    <name type="scientific">Solanum bulbocastanum</name>
    <name type="common">Wild potato</name>
    <dbReference type="NCBI Taxonomy" id="147425"/>
    <lineage>
        <taxon>Eukaryota</taxon>
        <taxon>Viridiplantae</taxon>
        <taxon>Streptophyta</taxon>
        <taxon>Embryophyta</taxon>
        <taxon>Tracheophyta</taxon>
        <taxon>Spermatophyta</taxon>
        <taxon>Magnoliopsida</taxon>
        <taxon>eudicotyledons</taxon>
        <taxon>Gunneridae</taxon>
        <taxon>Pentapetalae</taxon>
        <taxon>asterids</taxon>
        <taxon>lamiids</taxon>
        <taxon>Solanales</taxon>
        <taxon>Solanaceae</taxon>
        <taxon>Solanoideae</taxon>
        <taxon>Solaneae</taxon>
        <taxon>Solanum</taxon>
    </lineage>
</organism>
<dbReference type="SMART" id="SM01406">
    <property type="entry name" value="PAPA-1"/>
    <property type="match status" value="1"/>
</dbReference>
<feature type="compositionally biased region" description="Basic and acidic residues" evidence="1">
    <location>
        <begin position="518"/>
        <end position="536"/>
    </location>
</feature>
<feature type="region of interest" description="Disordered" evidence="1">
    <location>
        <begin position="223"/>
        <end position="259"/>
    </location>
</feature>
<feature type="compositionally biased region" description="Polar residues" evidence="1">
    <location>
        <begin position="236"/>
        <end position="256"/>
    </location>
</feature>
<feature type="compositionally biased region" description="Basic and acidic residues" evidence="1">
    <location>
        <begin position="476"/>
        <end position="511"/>
    </location>
</feature>
<dbReference type="AlphaFoldDB" id="A0AAN8UGN5"/>
<dbReference type="Pfam" id="PF04438">
    <property type="entry name" value="zf-HIT"/>
    <property type="match status" value="1"/>
</dbReference>
<feature type="region of interest" description="Disordered" evidence="1">
    <location>
        <begin position="124"/>
        <end position="201"/>
    </location>
</feature>
<comment type="caution">
    <text evidence="3">The sequence shown here is derived from an EMBL/GenBank/DDBJ whole genome shotgun (WGS) entry which is preliminary data.</text>
</comment>
<dbReference type="CDD" id="cd23021">
    <property type="entry name" value="zf-HIT_IN80B"/>
    <property type="match status" value="1"/>
</dbReference>
<dbReference type="Pfam" id="PF04795">
    <property type="entry name" value="PAPA-1"/>
    <property type="match status" value="1"/>
</dbReference>
<proteinExistence type="predicted"/>
<dbReference type="PANTHER" id="PTHR21561">
    <property type="entry name" value="INO80 COMPLEX SUBUNIT B"/>
    <property type="match status" value="1"/>
</dbReference>
<name>A0AAN8UGN5_SOLBU</name>
<dbReference type="GO" id="GO:0031011">
    <property type="term" value="C:Ino80 complex"/>
    <property type="evidence" value="ECO:0007669"/>
    <property type="project" value="InterPro"/>
</dbReference>
<feature type="compositionally biased region" description="Gly residues" evidence="1">
    <location>
        <begin position="136"/>
        <end position="145"/>
    </location>
</feature>
<sequence>MLQNLLQPELHRDDLQKYCRVLEGFISRALTIPRRLVLLSSNLHLLPTAAVACTFSISMENFSGFGLGNTFRKQRTDLYRRPQKESQLNLECRENSSISSTPPSDSLSKVSSCDNADYGNISRTSYSNLSEPEAAGGLGAEGGNSGYSCSSDTEQKDGQIDKSRFSEADQTTSRVEDPKSGTVMCSDHSGLPGVVSDGAGNDTKVKKVKLKVGGVTRTIHTSVAGSSLTKSSSSSDAPQTWQPKQNTGGHQSSRSGNAIGLRGIPWKDFAKTGFGVGKVDSLTDQLPGPIAPLKQLGKYEAAHKSKSLLKRHLSGETFDDEDTEDDDDEIRYLEKLRSSNYSAGYSACYEDDDEVGCRKERKISRVLSQSSNVYGADLSDYNSLKAVKGIKKSKSERASQDSDYEEAVVSDTELVPKKKKQLKELADISVVERRKMAVTTRQRALQTGADISCSAGLSAIEFPHGLPPAPPKKQKEKLSEVEQQLKKAEAAQRRRMQGEKAARESEAEAIRKILSQDSSRKKREDKIKKRQDELAQERAATATSLSSNAIRWVMGPSDTVVIFPSEMGLPSTFEPKACSYPPPREKCAGPSCMNTYKYRDSKSKLPLCSLQCYKAMRGKIQHLSAC</sequence>
<accession>A0AAN8UGN5</accession>
<dbReference type="InterPro" id="IPR029523">
    <property type="entry name" value="INO80B/Ies2"/>
</dbReference>
<evidence type="ECO:0000313" key="3">
    <source>
        <dbReference type="EMBL" id="KAK6805092.1"/>
    </source>
</evidence>
<feature type="compositionally biased region" description="Low complexity" evidence="1">
    <location>
        <begin position="223"/>
        <end position="235"/>
    </location>
</feature>
<protein>
    <recommendedName>
        <fullName evidence="2">INO80 complex subunit B-like conserved region domain-containing protein</fullName>
    </recommendedName>
</protein>
<dbReference type="InterPro" id="IPR007529">
    <property type="entry name" value="Znf_HIT"/>
</dbReference>
<evidence type="ECO:0000256" key="1">
    <source>
        <dbReference type="SAM" id="MobiDB-lite"/>
    </source>
</evidence>
<feature type="compositionally biased region" description="Basic and acidic residues" evidence="1">
    <location>
        <begin position="153"/>
        <end position="167"/>
    </location>
</feature>
<dbReference type="EMBL" id="JBANQN010000001">
    <property type="protein sequence ID" value="KAK6805092.1"/>
    <property type="molecule type" value="Genomic_DNA"/>
</dbReference>
<dbReference type="GO" id="GO:0006338">
    <property type="term" value="P:chromatin remodeling"/>
    <property type="evidence" value="ECO:0007669"/>
    <property type="project" value="InterPro"/>
</dbReference>
<feature type="domain" description="INO80 complex subunit B-like conserved region" evidence="2">
    <location>
        <begin position="482"/>
        <end position="567"/>
    </location>
</feature>
<gene>
    <name evidence="3" type="ORF">RDI58_002876</name>
</gene>
<feature type="region of interest" description="Disordered" evidence="1">
    <location>
        <begin position="79"/>
        <end position="112"/>
    </location>
</feature>
<feature type="region of interest" description="Disordered" evidence="1">
    <location>
        <begin position="462"/>
        <end position="541"/>
    </location>
</feature>
<dbReference type="CDD" id="cd22249">
    <property type="entry name" value="UDM1_RNF168_RNF169-like"/>
    <property type="match status" value="1"/>
</dbReference>
<evidence type="ECO:0000259" key="2">
    <source>
        <dbReference type="SMART" id="SM01406"/>
    </source>
</evidence>
<dbReference type="PANTHER" id="PTHR21561:SF14">
    <property type="entry name" value="HIT ZINC FINGER AND PAPA-1-LIKE DOMAIN-CONTAINING PROTEIN"/>
    <property type="match status" value="1"/>
</dbReference>
<dbReference type="InterPro" id="IPR006880">
    <property type="entry name" value="INO80B_C"/>
</dbReference>
<keyword evidence="4" id="KW-1185">Reference proteome</keyword>
<reference evidence="3 4" key="1">
    <citation type="submission" date="2024-02" db="EMBL/GenBank/DDBJ databases">
        <title>de novo genome assembly of Solanum bulbocastanum strain 11H21.</title>
        <authorList>
            <person name="Hosaka A.J."/>
        </authorList>
    </citation>
    <scope>NUCLEOTIDE SEQUENCE [LARGE SCALE GENOMIC DNA]</scope>
    <source>
        <tissue evidence="3">Young leaves</tissue>
    </source>
</reference>
<evidence type="ECO:0000313" key="4">
    <source>
        <dbReference type="Proteomes" id="UP001371456"/>
    </source>
</evidence>
<dbReference type="Proteomes" id="UP001371456">
    <property type="component" value="Unassembled WGS sequence"/>
</dbReference>